<sequence length="113" mass="12707">MPAYGLAHLRSRRHHPDVLEYLRRIQDTLDPFRGRFVLHGPPAEVLEGSWPGSVVLIEFPDLDTARAWYASPAYQAILRLRTDHIQGDVVLADGVGPDYDPAARAEKLRAELP</sequence>
<gene>
    <name evidence="2" type="ORF">SGLAU_21025</name>
</gene>
<protein>
    <recommendedName>
        <fullName evidence="1">DUF1330 domain-containing protein</fullName>
    </recommendedName>
</protein>
<dbReference type="RefSeq" id="WP_043503570.1">
    <property type="nucleotide sequence ID" value="NZ_CP009438.1"/>
</dbReference>
<dbReference type="InterPro" id="IPR011008">
    <property type="entry name" value="Dimeric_a/b-barrel"/>
</dbReference>
<dbReference type="OrthoDB" id="9806380at2"/>
<dbReference type="InterPro" id="IPR010753">
    <property type="entry name" value="DUF1330"/>
</dbReference>
<evidence type="ECO:0000259" key="1">
    <source>
        <dbReference type="Pfam" id="PF07045"/>
    </source>
</evidence>
<dbReference type="Gene3D" id="3.30.70.100">
    <property type="match status" value="1"/>
</dbReference>
<dbReference type="STRING" id="1907.SGLAU_21025"/>
<dbReference type="EMBL" id="CP009438">
    <property type="protein sequence ID" value="AIS00159.1"/>
    <property type="molecule type" value="Genomic_DNA"/>
</dbReference>
<dbReference type="PANTHER" id="PTHR41521">
    <property type="match status" value="1"/>
</dbReference>
<name>A0A089XA93_STRGA</name>
<dbReference type="AlphaFoldDB" id="A0A089XA93"/>
<dbReference type="KEGG" id="sgu:SGLAU_21025"/>
<dbReference type="SUPFAM" id="SSF54909">
    <property type="entry name" value="Dimeric alpha+beta barrel"/>
    <property type="match status" value="1"/>
</dbReference>
<keyword evidence="3" id="KW-1185">Reference proteome</keyword>
<dbReference type="HOGENOM" id="CLU_145407_0_0_11"/>
<evidence type="ECO:0000313" key="3">
    <source>
        <dbReference type="Proteomes" id="UP000029482"/>
    </source>
</evidence>
<dbReference type="eggNOG" id="COG5470">
    <property type="taxonomic scope" value="Bacteria"/>
</dbReference>
<dbReference type="PANTHER" id="PTHR41521:SF4">
    <property type="entry name" value="BLR0684 PROTEIN"/>
    <property type="match status" value="1"/>
</dbReference>
<dbReference type="Proteomes" id="UP000029482">
    <property type="component" value="Chromosome"/>
</dbReference>
<evidence type="ECO:0000313" key="2">
    <source>
        <dbReference type="EMBL" id="AIS00159.1"/>
    </source>
</evidence>
<proteinExistence type="predicted"/>
<accession>A0A089XA93</accession>
<organism evidence="2 3">
    <name type="scientific">Streptomyces glaucescens</name>
    <dbReference type="NCBI Taxonomy" id="1907"/>
    <lineage>
        <taxon>Bacteria</taxon>
        <taxon>Bacillati</taxon>
        <taxon>Actinomycetota</taxon>
        <taxon>Actinomycetes</taxon>
        <taxon>Kitasatosporales</taxon>
        <taxon>Streptomycetaceae</taxon>
        <taxon>Streptomyces</taxon>
    </lineage>
</organism>
<reference evidence="3" key="1">
    <citation type="journal article" date="2015" name="J. Biotechnol.">
        <title>Complete genome sequence of the actinobacterium Streptomyces glaucescens GLA.O (DSM 40922) consisting of a linear chromosome and one linear plasmid.</title>
        <authorList>
            <person name="Ortseifen V."/>
            <person name="Winkler A."/>
            <person name="Albersmeier A."/>
            <person name="Wendler S."/>
            <person name="Puhler A."/>
            <person name="Kalinowski J."/>
            <person name="Ruckert C."/>
        </authorList>
    </citation>
    <scope>NUCLEOTIDE SEQUENCE [LARGE SCALE GENOMIC DNA]</scope>
    <source>
        <strain evidence="3">DSM 40922 / GLA O</strain>
    </source>
</reference>
<dbReference type="Pfam" id="PF07045">
    <property type="entry name" value="DUF1330"/>
    <property type="match status" value="1"/>
</dbReference>
<feature type="domain" description="DUF1330" evidence="1">
    <location>
        <begin position="3"/>
        <end position="95"/>
    </location>
</feature>